<evidence type="ECO:0000256" key="3">
    <source>
        <dbReference type="ARBA" id="ARBA00022989"/>
    </source>
</evidence>
<keyword evidence="10" id="KW-1185">Reference proteome</keyword>
<accession>A0A518KDA5</accession>
<dbReference type="GO" id="GO:0005315">
    <property type="term" value="F:phosphate transmembrane transporter activity"/>
    <property type="evidence" value="ECO:0007669"/>
    <property type="project" value="InterPro"/>
</dbReference>
<comment type="function">
    <text evidence="6">Part of the binding-protein-dependent transport system for phosphate; probably responsible for the translocation of the substrate across the membrane.</text>
</comment>
<dbReference type="CDD" id="cd06261">
    <property type="entry name" value="TM_PBP2"/>
    <property type="match status" value="1"/>
</dbReference>
<dbReference type="SUPFAM" id="SSF161098">
    <property type="entry name" value="MetI-like"/>
    <property type="match status" value="1"/>
</dbReference>
<gene>
    <name evidence="9" type="primary">pstC</name>
    <name evidence="9" type="ORF">Spa11_39900</name>
</gene>
<dbReference type="Proteomes" id="UP000316426">
    <property type="component" value="Chromosome"/>
</dbReference>
<dbReference type="GO" id="GO:0006817">
    <property type="term" value="P:phosphate ion transport"/>
    <property type="evidence" value="ECO:0007669"/>
    <property type="project" value="UniProtKB-KW"/>
</dbReference>
<comment type="similarity">
    <text evidence="6">Belongs to the binding-protein-dependent transport system permease family. CysTW subfamily.</text>
</comment>
<evidence type="ECO:0000256" key="5">
    <source>
        <dbReference type="RuleBase" id="RU363032"/>
    </source>
</evidence>
<dbReference type="AlphaFoldDB" id="A0A518KDA5"/>
<dbReference type="PANTHER" id="PTHR42727">
    <property type="entry name" value="PHOSPHATE TRANSPORT SYSTEM PERMEASE PROTEIN"/>
    <property type="match status" value="1"/>
</dbReference>
<proteinExistence type="inferred from homology"/>
<dbReference type="InterPro" id="IPR000515">
    <property type="entry name" value="MetI-like"/>
</dbReference>
<dbReference type="InterPro" id="IPR035906">
    <property type="entry name" value="MetI-like_sf"/>
</dbReference>
<dbReference type="PROSITE" id="PS50928">
    <property type="entry name" value="ABC_TM1"/>
    <property type="match status" value="1"/>
</dbReference>
<dbReference type="NCBIfam" id="TIGR02138">
    <property type="entry name" value="phosphate_pstC"/>
    <property type="match status" value="1"/>
</dbReference>
<keyword evidence="5" id="KW-0813">Transport</keyword>
<evidence type="ECO:0000256" key="2">
    <source>
        <dbReference type="ARBA" id="ARBA00022692"/>
    </source>
</evidence>
<dbReference type="InterPro" id="IPR011864">
    <property type="entry name" value="Phosphate_PstC"/>
</dbReference>
<evidence type="ECO:0000259" key="8">
    <source>
        <dbReference type="PROSITE" id="PS50928"/>
    </source>
</evidence>
<comment type="subcellular location">
    <subcellularLocation>
        <location evidence="1 5">Cell membrane</location>
        <topology evidence="1 5">Multi-pass membrane protein</topology>
    </subcellularLocation>
</comment>
<evidence type="ECO:0000256" key="4">
    <source>
        <dbReference type="ARBA" id="ARBA00023136"/>
    </source>
</evidence>
<evidence type="ECO:0000313" key="9">
    <source>
        <dbReference type="EMBL" id="QDV75768.1"/>
    </source>
</evidence>
<dbReference type="KEGG" id="bmei:Spa11_39900"/>
<keyword evidence="4 5" id="KW-0472">Membrane</keyword>
<protein>
    <recommendedName>
        <fullName evidence="6">Phosphate transport system permease protein</fullName>
    </recommendedName>
</protein>
<keyword evidence="2 5" id="KW-0812">Transmembrane</keyword>
<feature type="transmembrane region" description="Helical" evidence="5">
    <location>
        <begin position="287"/>
        <end position="309"/>
    </location>
</feature>
<dbReference type="Pfam" id="PF00528">
    <property type="entry name" value="BPD_transp_1"/>
    <property type="match status" value="1"/>
</dbReference>
<dbReference type="PANTHER" id="PTHR42727:SF1">
    <property type="entry name" value="PHOSPHATE TRANSPORT SYSTEM PERMEASE"/>
    <property type="match status" value="1"/>
</dbReference>
<dbReference type="EMBL" id="CP036349">
    <property type="protein sequence ID" value="QDV75768.1"/>
    <property type="molecule type" value="Genomic_DNA"/>
</dbReference>
<feature type="transmembrane region" description="Helical" evidence="5">
    <location>
        <begin position="217"/>
        <end position="234"/>
    </location>
</feature>
<evidence type="ECO:0000313" key="10">
    <source>
        <dbReference type="Proteomes" id="UP000316426"/>
    </source>
</evidence>
<feature type="transmembrane region" description="Helical" evidence="5">
    <location>
        <begin position="169"/>
        <end position="188"/>
    </location>
</feature>
<feature type="transmembrane region" description="Helical" evidence="5">
    <location>
        <begin position="89"/>
        <end position="116"/>
    </location>
</feature>
<feature type="region of interest" description="Disordered" evidence="7">
    <location>
        <begin position="1"/>
        <end position="21"/>
    </location>
</feature>
<dbReference type="Gene3D" id="1.10.3720.10">
    <property type="entry name" value="MetI-like"/>
    <property type="match status" value="1"/>
</dbReference>
<keyword evidence="6" id="KW-1003">Cell membrane</keyword>
<feature type="domain" description="ABC transmembrane type-1" evidence="8">
    <location>
        <begin position="93"/>
        <end position="305"/>
    </location>
</feature>
<feature type="transmembrane region" description="Helical" evidence="5">
    <location>
        <begin position="32"/>
        <end position="58"/>
    </location>
</feature>
<keyword evidence="3 5" id="KW-1133">Transmembrane helix</keyword>
<evidence type="ECO:0000256" key="6">
    <source>
        <dbReference type="RuleBase" id="RU363054"/>
    </source>
</evidence>
<feature type="transmembrane region" description="Helical" evidence="5">
    <location>
        <begin position="136"/>
        <end position="157"/>
    </location>
</feature>
<name>A0A518KDA5_9BACT</name>
<evidence type="ECO:0000256" key="7">
    <source>
        <dbReference type="SAM" id="MobiDB-lite"/>
    </source>
</evidence>
<sequence>MSMATESASLPPGSPALGTPADSRVARRGWEAAIHVFLAACAGLSVLTTVGIVVVLLAESLQFFREVSPIEFLFGTEWAPLIKPQHFGILPLFCGTLLVTGGAILIAAPLGLGAAIYLSEYAPTPVREVVKPLLEVLAGIPSVVYGVLAVTTVSPIVRAIFQSDSIFNALSASIVVGLMILPTIISLSEDVLRSVPRDLRSAAFALGATKYDVTVKVVVPAALSGIMASFLLAISRAIGETMAVTLAAGATPQLTLNPLESVQTMTAYIVQVSKGDTPAGSIEYRTIFAVGLALFCITMTINLIAQWILSRMREQYE</sequence>
<reference evidence="9 10" key="1">
    <citation type="submission" date="2019-02" db="EMBL/GenBank/DDBJ databases">
        <title>Deep-cultivation of Planctomycetes and their phenomic and genomic characterization uncovers novel biology.</title>
        <authorList>
            <person name="Wiegand S."/>
            <person name="Jogler M."/>
            <person name="Boedeker C."/>
            <person name="Pinto D."/>
            <person name="Vollmers J."/>
            <person name="Rivas-Marin E."/>
            <person name="Kohn T."/>
            <person name="Peeters S.H."/>
            <person name="Heuer A."/>
            <person name="Rast P."/>
            <person name="Oberbeckmann S."/>
            <person name="Bunk B."/>
            <person name="Jeske O."/>
            <person name="Meyerdierks A."/>
            <person name="Storesund J.E."/>
            <person name="Kallscheuer N."/>
            <person name="Luecker S."/>
            <person name="Lage O.M."/>
            <person name="Pohl T."/>
            <person name="Merkel B.J."/>
            <person name="Hornburger P."/>
            <person name="Mueller R.-W."/>
            <person name="Bruemmer F."/>
            <person name="Labrenz M."/>
            <person name="Spormann A.M."/>
            <person name="Op den Camp H."/>
            <person name="Overmann J."/>
            <person name="Amann R."/>
            <person name="Jetten M.S.M."/>
            <person name="Mascher T."/>
            <person name="Medema M.H."/>
            <person name="Devos D.P."/>
            <person name="Kaster A.-K."/>
            <person name="Ovreas L."/>
            <person name="Rohde M."/>
            <person name="Galperin M.Y."/>
            <person name="Jogler C."/>
        </authorList>
    </citation>
    <scope>NUCLEOTIDE SEQUENCE [LARGE SCALE GENOMIC DNA]</scope>
    <source>
        <strain evidence="9 10">Spa11</strain>
    </source>
</reference>
<evidence type="ECO:0000256" key="1">
    <source>
        <dbReference type="ARBA" id="ARBA00004651"/>
    </source>
</evidence>
<organism evidence="9 10">
    <name type="scientific">Botrimarina mediterranea</name>
    <dbReference type="NCBI Taxonomy" id="2528022"/>
    <lineage>
        <taxon>Bacteria</taxon>
        <taxon>Pseudomonadati</taxon>
        <taxon>Planctomycetota</taxon>
        <taxon>Planctomycetia</taxon>
        <taxon>Pirellulales</taxon>
        <taxon>Lacipirellulaceae</taxon>
        <taxon>Botrimarina</taxon>
    </lineage>
</organism>
<keyword evidence="6" id="KW-0592">Phosphate transport</keyword>
<dbReference type="GO" id="GO:0005886">
    <property type="term" value="C:plasma membrane"/>
    <property type="evidence" value="ECO:0007669"/>
    <property type="project" value="UniProtKB-SubCell"/>
</dbReference>